<dbReference type="EMBL" id="AVOT02063682">
    <property type="protein sequence ID" value="MBW0556300.1"/>
    <property type="molecule type" value="Genomic_DNA"/>
</dbReference>
<dbReference type="Pfam" id="PF25597">
    <property type="entry name" value="SH3_retrovirus"/>
    <property type="match status" value="1"/>
</dbReference>
<organism evidence="2 3">
    <name type="scientific">Austropuccinia psidii MF-1</name>
    <dbReference type="NCBI Taxonomy" id="1389203"/>
    <lineage>
        <taxon>Eukaryota</taxon>
        <taxon>Fungi</taxon>
        <taxon>Dikarya</taxon>
        <taxon>Basidiomycota</taxon>
        <taxon>Pucciniomycotina</taxon>
        <taxon>Pucciniomycetes</taxon>
        <taxon>Pucciniales</taxon>
        <taxon>Sphaerophragmiaceae</taxon>
        <taxon>Austropuccinia</taxon>
    </lineage>
</organism>
<dbReference type="Proteomes" id="UP000765509">
    <property type="component" value="Unassembled WGS sequence"/>
</dbReference>
<evidence type="ECO:0000313" key="3">
    <source>
        <dbReference type="Proteomes" id="UP000765509"/>
    </source>
</evidence>
<sequence>MPATLSYENEASSYCILRLSDQKIIISRHVIFDEEKFPSLSSEKQITEEIFRIFPNSTQIIEEETPANSNSEENFPSIESISVNDKNEDFYVDALEQQPQRIRVIGPRHPTLISSKINSNNILPFTQRQPRENLTSQVIQSPKTFNKAMTS</sequence>
<accession>A0A9Q3J6T7</accession>
<dbReference type="AlphaFoldDB" id="A0A9Q3J6T7"/>
<evidence type="ECO:0000313" key="2">
    <source>
        <dbReference type="EMBL" id="MBW0556300.1"/>
    </source>
</evidence>
<proteinExistence type="predicted"/>
<comment type="caution">
    <text evidence="2">The sequence shown here is derived from an EMBL/GenBank/DDBJ whole genome shotgun (WGS) entry which is preliminary data.</text>
</comment>
<reference evidence="2" key="1">
    <citation type="submission" date="2021-03" db="EMBL/GenBank/DDBJ databases">
        <title>Draft genome sequence of rust myrtle Austropuccinia psidii MF-1, a brazilian biotype.</title>
        <authorList>
            <person name="Quecine M.C."/>
            <person name="Pachon D.M.R."/>
            <person name="Bonatelli M.L."/>
            <person name="Correr F.H."/>
            <person name="Franceschini L.M."/>
            <person name="Leite T.F."/>
            <person name="Margarido G.R.A."/>
            <person name="Almeida C.A."/>
            <person name="Ferrarezi J.A."/>
            <person name="Labate C.A."/>
        </authorList>
    </citation>
    <scope>NUCLEOTIDE SEQUENCE</scope>
    <source>
        <strain evidence="2">MF-1</strain>
    </source>
</reference>
<protein>
    <recommendedName>
        <fullName evidence="1">Retroviral polymerase SH3-like domain-containing protein</fullName>
    </recommendedName>
</protein>
<name>A0A9Q3J6T7_9BASI</name>
<gene>
    <name evidence="2" type="ORF">O181_096015</name>
</gene>
<dbReference type="InterPro" id="IPR057670">
    <property type="entry name" value="SH3_retrovirus"/>
</dbReference>
<feature type="domain" description="Retroviral polymerase SH3-like" evidence="1">
    <location>
        <begin position="5"/>
        <end position="43"/>
    </location>
</feature>
<evidence type="ECO:0000259" key="1">
    <source>
        <dbReference type="Pfam" id="PF25597"/>
    </source>
</evidence>
<keyword evidence="3" id="KW-1185">Reference proteome</keyword>